<dbReference type="NCBIfam" id="TIGR00367">
    <property type="entry name" value="calcium/sodium antiporter"/>
    <property type="match status" value="1"/>
</dbReference>
<dbReference type="PANTHER" id="PTHR10846">
    <property type="entry name" value="SODIUM/POTASSIUM/CALCIUM EXCHANGER"/>
    <property type="match status" value="1"/>
</dbReference>
<name>A0A845QZX8_9CLOT</name>
<feature type="transmembrane region" description="Helical" evidence="5">
    <location>
        <begin position="33"/>
        <end position="54"/>
    </location>
</feature>
<dbReference type="Gene3D" id="1.20.1420.30">
    <property type="entry name" value="NCX, central ion-binding region"/>
    <property type="match status" value="1"/>
</dbReference>
<dbReference type="OrthoDB" id="9794225at2"/>
<evidence type="ECO:0000256" key="3">
    <source>
        <dbReference type="ARBA" id="ARBA00022989"/>
    </source>
</evidence>
<keyword evidence="2 5" id="KW-0812">Transmembrane</keyword>
<evidence type="ECO:0000313" key="7">
    <source>
        <dbReference type="EMBL" id="NBI07730.1"/>
    </source>
</evidence>
<protein>
    <submittedName>
        <fullName evidence="7">Sodium:calcium antiporter</fullName>
    </submittedName>
</protein>
<dbReference type="AlphaFoldDB" id="A0A845QZX8"/>
<feature type="transmembrane region" description="Helical" evidence="5">
    <location>
        <begin position="241"/>
        <end position="261"/>
    </location>
</feature>
<feature type="transmembrane region" description="Helical" evidence="5">
    <location>
        <begin position="66"/>
        <end position="87"/>
    </location>
</feature>
<evidence type="ECO:0000256" key="1">
    <source>
        <dbReference type="ARBA" id="ARBA00004141"/>
    </source>
</evidence>
<dbReference type="InterPro" id="IPR004837">
    <property type="entry name" value="NaCa_Exmemb"/>
</dbReference>
<evidence type="ECO:0000256" key="2">
    <source>
        <dbReference type="ARBA" id="ARBA00022692"/>
    </source>
</evidence>
<dbReference type="RefSeq" id="WP_160198196.1">
    <property type="nucleotide sequence ID" value="NZ_QXXA01000014.1"/>
</dbReference>
<feature type="transmembrane region" description="Helical" evidence="5">
    <location>
        <begin position="175"/>
        <end position="196"/>
    </location>
</feature>
<dbReference type="GO" id="GO:0005262">
    <property type="term" value="F:calcium channel activity"/>
    <property type="evidence" value="ECO:0007669"/>
    <property type="project" value="TreeGrafter"/>
</dbReference>
<feature type="transmembrane region" description="Helical" evidence="5">
    <location>
        <begin position="136"/>
        <end position="155"/>
    </location>
</feature>
<dbReference type="EMBL" id="QXXA01000014">
    <property type="protein sequence ID" value="NBI07730.1"/>
    <property type="molecule type" value="Genomic_DNA"/>
</dbReference>
<feature type="transmembrane region" description="Helical" evidence="5">
    <location>
        <begin position="273"/>
        <end position="293"/>
    </location>
</feature>
<dbReference type="Pfam" id="PF01699">
    <property type="entry name" value="Na_Ca_ex"/>
    <property type="match status" value="2"/>
</dbReference>
<proteinExistence type="predicted"/>
<evidence type="ECO:0000256" key="5">
    <source>
        <dbReference type="SAM" id="Phobius"/>
    </source>
</evidence>
<accession>A0A845QZX8</accession>
<feature type="transmembrane region" description="Helical" evidence="5">
    <location>
        <begin position="212"/>
        <end position="235"/>
    </location>
</feature>
<feature type="domain" description="Sodium/calcium exchanger membrane region" evidence="6">
    <location>
        <begin position="177"/>
        <end position="317"/>
    </location>
</feature>
<comment type="caution">
    <text evidence="7">The sequence shown here is derived from an EMBL/GenBank/DDBJ whole genome shotgun (WGS) entry which is preliminary data.</text>
</comment>
<organism evidence="7 8">
    <name type="scientific">Senegalia massiliensis</name>
    <dbReference type="NCBI Taxonomy" id="1720316"/>
    <lineage>
        <taxon>Bacteria</taxon>
        <taxon>Bacillati</taxon>
        <taxon>Bacillota</taxon>
        <taxon>Clostridia</taxon>
        <taxon>Eubacteriales</taxon>
        <taxon>Clostridiaceae</taxon>
        <taxon>Senegalia</taxon>
    </lineage>
</organism>
<feature type="transmembrane region" description="Helical" evidence="5">
    <location>
        <begin position="299"/>
        <end position="318"/>
    </location>
</feature>
<comment type="subcellular location">
    <subcellularLocation>
        <location evidence="1">Membrane</location>
        <topology evidence="1">Multi-pass membrane protein</topology>
    </subcellularLocation>
</comment>
<gene>
    <name evidence="7" type="ORF">D3Z33_12790</name>
</gene>
<evidence type="ECO:0000259" key="6">
    <source>
        <dbReference type="Pfam" id="PF01699"/>
    </source>
</evidence>
<keyword evidence="8" id="KW-1185">Reference proteome</keyword>
<dbReference type="Proteomes" id="UP000467132">
    <property type="component" value="Unassembled WGS sequence"/>
</dbReference>
<evidence type="ECO:0000256" key="4">
    <source>
        <dbReference type="ARBA" id="ARBA00023136"/>
    </source>
</evidence>
<dbReference type="InterPro" id="IPR044880">
    <property type="entry name" value="NCX_ion-bd_dom_sf"/>
</dbReference>
<dbReference type="GO" id="GO:0006874">
    <property type="term" value="P:intracellular calcium ion homeostasis"/>
    <property type="evidence" value="ECO:0007669"/>
    <property type="project" value="TreeGrafter"/>
</dbReference>
<evidence type="ECO:0000313" key="8">
    <source>
        <dbReference type="Proteomes" id="UP000467132"/>
    </source>
</evidence>
<keyword evidence="4 5" id="KW-0472">Membrane</keyword>
<keyword evidence="3 5" id="KW-1133">Transmembrane helix</keyword>
<dbReference type="GO" id="GO:0008273">
    <property type="term" value="F:calcium, potassium:sodium antiporter activity"/>
    <property type="evidence" value="ECO:0007669"/>
    <property type="project" value="TreeGrafter"/>
</dbReference>
<dbReference type="InterPro" id="IPR004481">
    <property type="entry name" value="K/Na/Ca-exchanger"/>
</dbReference>
<feature type="transmembrane region" description="Helical" evidence="5">
    <location>
        <begin position="99"/>
        <end position="116"/>
    </location>
</feature>
<dbReference type="PANTHER" id="PTHR10846:SF8">
    <property type="entry name" value="INNER MEMBRANE PROTEIN YRBG"/>
    <property type="match status" value="1"/>
</dbReference>
<reference evidence="7 8" key="1">
    <citation type="submission" date="2018-08" db="EMBL/GenBank/DDBJ databases">
        <title>Murine metabolic-syndrome-specific gut microbial biobank.</title>
        <authorList>
            <person name="Liu C."/>
        </authorList>
    </citation>
    <scope>NUCLEOTIDE SEQUENCE [LARGE SCALE GENOMIC DNA]</scope>
    <source>
        <strain evidence="7 8">583</strain>
    </source>
</reference>
<dbReference type="GO" id="GO:0005886">
    <property type="term" value="C:plasma membrane"/>
    <property type="evidence" value="ECO:0007669"/>
    <property type="project" value="TreeGrafter"/>
</dbReference>
<feature type="domain" description="Sodium/calcium exchanger membrane region" evidence="6">
    <location>
        <begin position="3"/>
        <end position="150"/>
    </location>
</feature>
<sequence>MDYVILVLGFTALIKGADFFVDGASSIAKKFGLPSILIGLTIVAFGTSAPEAAVSIKAVTTNSNGIAVGNIIGSSIFNILLVVGAAATIKPVRIKLKTIFKEFPFLLLASGMLFVLSYDKVLQGTNVNELSRGDGIVLLSIFLVFIYYIIEMAVFSKEDSTDLVETDGIEEIALWKSLIFTGIGLLGIIFGGNFVVTSSSSIALSLGMSETLVGLTIVAIGTSLPELVTSIVAAFKGESDIAIGNAIGSNMFNIVFILGITSVIKPLPIENKVFFDILYLIGATILTFIFASTRKQTSRYEGIFLSLAYIGYMVFILIRN</sequence>